<feature type="transmembrane region" description="Helical" evidence="1">
    <location>
        <begin position="34"/>
        <end position="52"/>
    </location>
</feature>
<dbReference type="EMBL" id="JARMQG010000156">
    <property type="protein sequence ID" value="MED3563270.1"/>
    <property type="molecule type" value="Genomic_DNA"/>
</dbReference>
<protein>
    <submittedName>
        <fullName evidence="2">Uncharacterized protein</fullName>
    </submittedName>
</protein>
<feature type="transmembrane region" description="Helical" evidence="1">
    <location>
        <begin position="155"/>
        <end position="175"/>
    </location>
</feature>
<feature type="transmembrane region" description="Helical" evidence="1">
    <location>
        <begin position="96"/>
        <end position="118"/>
    </location>
</feature>
<reference evidence="2 3" key="1">
    <citation type="submission" date="2023-03" db="EMBL/GenBank/DDBJ databases">
        <title>Bacillus Genome Sequencing.</title>
        <authorList>
            <person name="Dunlap C."/>
        </authorList>
    </citation>
    <scope>NUCLEOTIDE SEQUENCE [LARGE SCALE GENOMIC DNA]</scope>
    <source>
        <strain evidence="2 3">B-14544</strain>
    </source>
</reference>
<evidence type="ECO:0000256" key="1">
    <source>
        <dbReference type="SAM" id="Phobius"/>
    </source>
</evidence>
<keyword evidence="3" id="KW-1185">Reference proteome</keyword>
<name>A0ABU6NEW7_9BACI</name>
<sequence length="186" mass="22221">MSFEQYWYTLNKKNDELNKVLSSYWNHYSSITSWQFWMILALTLIPLIILFLKIDRKRIFELLFFGYTAHILWTYYNIALEKYGYLNHPYFLTPALPYALTLTASMLPVTFILLYQFCTNHSANYYLYTLFVSAIFAFILGPLEGHFKFAVLRNGMNSFVIFFSDILIAYLSYWFTKIMLKLRGKE</sequence>
<keyword evidence="1" id="KW-0812">Transmembrane</keyword>
<organism evidence="2 3">
    <name type="scientific">Bacillus xiapuensis</name>
    <dbReference type="NCBI Taxonomy" id="2014075"/>
    <lineage>
        <taxon>Bacteria</taxon>
        <taxon>Bacillati</taxon>
        <taxon>Bacillota</taxon>
        <taxon>Bacilli</taxon>
        <taxon>Bacillales</taxon>
        <taxon>Bacillaceae</taxon>
        <taxon>Bacillus</taxon>
    </lineage>
</organism>
<feature type="transmembrane region" description="Helical" evidence="1">
    <location>
        <begin position="125"/>
        <end position="143"/>
    </location>
</feature>
<comment type="caution">
    <text evidence="2">The sequence shown here is derived from an EMBL/GenBank/DDBJ whole genome shotgun (WGS) entry which is preliminary data.</text>
</comment>
<dbReference type="RefSeq" id="WP_327968307.1">
    <property type="nucleotide sequence ID" value="NZ_JARMQG010000156.1"/>
</dbReference>
<keyword evidence="1" id="KW-1133">Transmembrane helix</keyword>
<evidence type="ECO:0000313" key="2">
    <source>
        <dbReference type="EMBL" id="MED3563270.1"/>
    </source>
</evidence>
<evidence type="ECO:0000313" key="3">
    <source>
        <dbReference type="Proteomes" id="UP001330749"/>
    </source>
</evidence>
<dbReference type="Proteomes" id="UP001330749">
    <property type="component" value="Unassembled WGS sequence"/>
</dbReference>
<gene>
    <name evidence="2" type="ORF">P4447_12570</name>
</gene>
<feature type="transmembrane region" description="Helical" evidence="1">
    <location>
        <begin position="59"/>
        <end position="76"/>
    </location>
</feature>
<keyword evidence="1" id="KW-0472">Membrane</keyword>
<proteinExistence type="predicted"/>
<accession>A0ABU6NEW7</accession>